<keyword evidence="2 7" id="KW-0732">Signal</keyword>
<feature type="domain" description="DSBA-like thioredoxin" evidence="8">
    <location>
        <begin position="93"/>
        <end position="187"/>
    </location>
</feature>
<accession>A0A6H1UGA4</accession>
<dbReference type="KEGG" id="fes:HER31_12595"/>
<evidence type="ECO:0000256" key="2">
    <source>
        <dbReference type="ARBA" id="ARBA00022729"/>
    </source>
</evidence>
<dbReference type="Proteomes" id="UP000501602">
    <property type="component" value="Chromosome"/>
</dbReference>
<feature type="disulfide bond" description="Redox-active" evidence="6">
    <location>
        <begin position="53"/>
        <end position="56"/>
    </location>
</feature>
<keyword evidence="3 5" id="KW-1015">Disulfide bond</keyword>
<evidence type="ECO:0000259" key="8">
    <source>
        <dbReference type="Pfam" id="PF01323"/>
    </source>
</evidence>
<feature type="chain" id="PRO_5026347949" description="Thiol:disulfide interchange protein" evidence="7">
    <location>
        <begin position="23"/>
        <end position="206"/>
    </location>
</feature>
<dbReference type="PANTHER" id="PTHR35891">
    <property type="entry name" value="THIOL:DISULFIDE INTERCHANGE PROTEIN DSBA"/>
    <property type="match status" value="1"/>
</dbReference>
<dbReference type="InterPro" id="IPR036249">
    <property type="entry name" value="Thioredoxin-like_sf"/>
</dbReference>
<evidence type="ECO:0000256" key="7">
    <source>
        <dbReference type="SAM" id="SignalP"/>
    </source>
</evidence>
<dbReference type="Gene3D" id="3.40.30.10">
    <property type="entry name" value="Glutaredoxin"/>
    <property type="match status" value="1"/>
</dbReference>
<dbReference type="SUPFAM" id="SSF52833">
    <property type="entry name" value="Thioredoxin-like"/>
    <property type="match status" value="1"/>
</dbReference>
<reference evidence="9 10" key="1">
    <citation type="submission" date="2020-04" db="EMBL/GenBank/DDBJ databases">
        <title>Ferrimonas sp. S7 isolated from sea water.</title>
        <authorList>
            <person name="Bae S.S."/>
            <person name="Baek K."/>
        </authorList>
    </citation>
    <scope>NUCLEOTIDE SEQUENCE [LARGE SCALE GENOMIC DNA]</scope>
    <source>
        <strain evidence="9 10">S7</strain>
    </source>
</reference>
<comment type="similarity">
    <text evidence="1">Belongs to the thioredoxin family. DsbA subfamily.</text>
</comment>
<keyword evidence="10" id="KW-1185">Reference proteome</keyword>
<organism evidence="9 10">
    <name type="scientific">Ferrimonas lipolytica</name>
    <dbReference type="NCBI Taxonomy" id="2724191"/>
    <lineage>
        <taxon>Bacteria</taxon>
        <taxon>Pseudomonadati</taxon>
        <taxon>Pseudomonadota</taxon>
        <taxon>Gammaproteobacteria</taxon>
        <taxon>Alteromonadales</taxon>
        <taxon>Ferrimonadaceae</taxon>
        <taxon>Ferrimonas</taxon>
    </lineage>
</organism>
<evidence type="ECO:0000313" key="9">
    <source>
        <dbReference type="EMBL" id="QIZ77659.1"/>
    </source>
</evidence>
<evidence type="ECO:0000256" key="5">
    <source>
        <dbReference type="PIRNR" id="PIRNR001488"/>
    </source>
</evidence>
<dbReference type="InterPro" id="IPR050824">
    <property type="entry name" value="Thiol_disulfide_DsbA"/>
</dbReference>
<evidence type="ECO:0000313" key="10">
    <source>
        <dbReference type="Proteomes" id="UP000501602"/>
    </source>
</evidence>
<evidence type="ECO:0000256" key="6">
    <source>
        <dbReference type="PIRSR" id="PIRSR001488-1"/>
    </source>
</evidence>
<dbReference type="Pfam" id="PF01323">
    <property type="entry name" value="DSBA"/>
    <property type="match status" value="1"/>
</dbReference>
<dbReference type="EMBL" id="CP051180">
    <property type="protein sequence ID" value="QIZ77659.1"/>
    <property type="molecule type" value="Genomic_DNA"/>
</dbReference>
<dbReference type="RefSeq" id="WP_168660918.1">
    <property type="nucleotide sequence ID" value="NZ_CP051180.1"/>
</dbReference>
<dbReference type="PANTHER" id="PTHR35891:SF3">
    <property type="entry name" value="THIOL:DISULFIDE INTERCHANGE PROTEIN DSBL"/>
    <property type="match status" value="1"/>
</dbReference>
<comment type="subcellular location">
    <subcellularLocation>
        <location evidence="5">Periplasm</location>
    </subcellularLocation>
</comment>
<sequence length="206" mass="22556">MKKVFTTAVTTIALTLSAFAGAATYEEGTHYVKLGDAAFNSPNKVVKVYSTNCPFCYKYEKAVIPNYIKNLPAGVEYDSYHITTKPPFGLEKASVLAVAKAIGDKQYKKAKMAYYKHIHDDKIKFSSSEETTEFGLKAAGISRADYDAKVGTAEVKATLTEWDQGVDVAKVKGIPAIVVNGKYLINTSSIRSMTMLDELTAELLKK</sequence>
<evidence type="ECO:0000256" key="3">
    <source>
        <dbReference type="ARBA" id="ARBA00023157"/>
    </source>
</evidence>
<dbReference type="InterPro" id="IPR001853">
    <property type="entry name" value="DSBA-like_thioredoxin_dom"/>
</dbReference>
<dbReference type="AlphaFoldDB" id="A0A6H1UGA4"/>
<dbReference type="GO" id="GO:0016491">
    <property type="term" value="F:oxidoreductase activity"/>
    <property type="evidence" value="ECO:0007669"/>
    <property type="project" value="InterPro"/>
</dbReference>
<evidence type="ECO:0000256" key="1">
    <source>
        <dbReference type="ARBA" id="ARBA00005791"/>
    </source>
</evidence>
<proteinExistence type="inferred from homology"/>
<keyword evidence="4" id="KW-0676">Redox-active center</keyword>
<evidence type="ECO:0000256" key="4">
    <source>
        <dbReference type="ARBA" id="ARBA00023284"/>
    </source>
</evidence>
<dbReference type="GO" id="GO:0042597">
    <property type="term" value="C:periplasmic space"/>
    <property type="evidence" value="ECO:0007669"/>
    <property type="project" value="UniProtKB-SubCell"/>
</dbReference>
<feature type="signal peptide" evidence="7">
    <location>
        <begin position="1"/>
        <end position="22"/>
    </location>
</feature>
<gene>
    <name evidence="9" type="ORF">HER31_12595</name>
</gene>
<dbReference type="CDD" id="cd03019">
    <property type="entry name" value="DsbA_DsbA"/>
    <property type="match status" value="1"/>
</dbReference>
<keyword evidence="5" id="KW-0574">Periplasm</keyword>
<protein>
    <recommendedName>
        <fullName evidence="5">Thiol:disulfide interchange protein</fullName>
    </recommendedName>
</protein>
<dbReference type="InterPro" id="IPR023205">
    <property type="entry name" value="DsbA/DsbL"/>
</dbReference>
<name>A0A6H1UGA4_9GAMM</name>
<dbReference type="PIRSF" id="PIRSF001488">
    <property type="entry name" value="Tdi_protein"/>
    <property type="match status" value="1"/>
</dbReference>